<dbReference type="AlphaFoldDB" id="A0A7S1FMK8"/>
<gene>
    <name evidence="2" type="ORF">CHYS00102_LOCUS5022</name>
</gene>
<protein>
    <submittedName>
        <fullName evidence="2">Uncharacterized protein</fullName>
    </submittedName>
</protein>
<feature type="region of interest" description="Disordered" evidence="1">
    <location>
        <begin position="1"/>
        <end position="31"/>
    </location>
</feature>
<name>A0A7S1FMK8_9STRA</name>
<proteinExistence type="predicted"/>
<dbReference type="EMBL" id="HBFR01006960">
    <property type="protein sequence ID" value="CAD8877838.1"/>
    <property type="molecule type" value="Transcribed_RNA"/>
</dbReference>
<reference evidence="2" key="1">
    <citation type="submission" date="2021-01" db="EMBL/GenBank/DDBJ databases">
        <authorList>
            <person name="Corre E."/>
            <person name="Pelletier E."/>
            <person name="Niang G."/>
            <person name="Scheremetjew M."/>
            <person name="Finn R."/>
            <person name="Kale V."/>
            <person name="Holt S."/>
            <person name="Cochrane G."/>
            <person name="Meng A."/>
            <person name="Brown T."/>
            <person name="Cohen L."/>
        </authorList>
    </citation>
    <scope>NUCLEOTIDE SEQUENCE</scope>
    <source>
        <strain evidence="2">308</strain>
    </source>
</reference>
<sequence>MKRFKKSGGGDGKGGKTKHRRRQHNDGSDISRCPYEKCSVRPLERETPAWAANADGCPDDVAAILTGTEGATGCLSSFEVTFDKDNVGADLGKRRQIVHRNANGLCIVTGCEAFASPDTIRSVKYMVNKTFPSKVAPDTPLATVTFSSGVESIVYCCVFGEMLEVNRSWKADKEDGDHNILDPMYDGYLTIIRPGFGKGMRGGAGTFPPVEG</sequence>
<accession>A0A7S1FMK8</accession>
<evidence type="ECO:0000313" key="2">
    <source>
        <dbReference type="EMBL" id="CAD8877838.1"/>
    </source>
</evidence>
<organism evidence="2">
    <name type="scientific">Corethron hystrix</name>
    <dbReference type="NCBI Taxonomy" id="216773"/>
    <lineage>
        <taxon>Eukaryota</taxon>
        <taxon>Sar</taxon>
        <taxon>Stramenopiles</taxon>
        <taxon>Ochrophyta</taxon>
        <taxon>Bacillariophyta</taxon>
        <taxon>Coscinodiscophyceae</taxon>
        <taxon>Corethrophycidae</taxon>
        <taxon>Corethrales</taxon>
        <taxon>Corethraceae</taxon>
        <taxon>Corethron</taxon>
    </lineage>
</organism>
<evidence type="ECO:0000256" key="1">
    <source>
        <dbReference type="SAM" id="MobiDB-lite"/>
    </source>
</evidence>